<keyword evidence="1 4" id="KW-0489">Methyltransferase</keyword>
<gene>
    <name evidence="4" type="primary">menG</name>
</gene>
<comment type="pathway">
    <text evidence="4">Quinol/quinone metabolism; menaquinone biosynthesis; menaquinol from 1,4-dihydroxy-2-naphthoate: step 2/2.</text>
</comment>
<dbReference type="PANTHER" id="PTHR43591:SF24">
    <property type="entry name" value="2-METHOXY-6-POLYPRENYL-1,4-BENZOQUINOL METHYLASE, MITOCHONDRIAL"/>
    <property type="match status" value="1"/>
</dbReference>
<evidence type="ECO:0000256" key="2">
    <source>
        <dbReference type="ARBA" id="ARBA00022679"/>
    </source>
</evidence>
<sequence length="229" mass="26244">MQKQYVRSLFDKIAYRYDLLNHLLSGGVDLYWRRAAIQTLTQLQPKRILDVATGTADFALASLRLGPDEVIGVDISDPMLEVGRKKIAQRRLTERIRLYNGEAEQLRFETGSFDAAIVAFGARNYEDLDKGLSEMNRVLRPGGMIVVLEFSRPKVFPLKQLYFFYFRHILPTIGRMISKDQDAYQYLPDTVMRFPEGEAFLSRLNTAGFSSLREQRLTFGIATIYTGVK</sequence>
<dbReference type="InterPro" id="IPR004033">
    <property type="entry name" value="UbiE/COQ5_MeTrFase"/>
</dbReference>
<keyword evidence="5" id="KW-0830">Ubiquinone</keyword>
<dbReference type="PROSITE" id="PS01183">
    <property type="entry name" value="UBIE_1"/>
    <property type="match status" value="1"/>
</dbReference>
<evidence type="ECO:0000256" key="4">
    <source>
        <dbReference type="HAMAP-Rule" id="MF_01813"/>
    </source>
</evidence>
<comment type="caution">
    <text evidence="4">Lacks conserved residue(s) required for the propagation of feature annotation.</text>
</comment>
<feature type="binding site" evidence="4">
    <location>
        <position position="55"/>
    </location>
    <ligand>
        <name>S-adenosyl-L-methionine</name>
        <dbReference type="ChEBI" id="CHEBI:59789"/>
    </ligand>
</feature>
<keyword evidence="4" id="KW-0474">Menaquinone biosynthesis</keyword>
<dbReference type="GO" id="GO:0032259">
    <property type="term" value="P:methylation"/>
    <property type="evidence" value="ECO:0007669"/>
    <property type="project" value="UniProtKB-KW"/>
</dbReference>
<dbReference type="AlphaFoldDB" id="A0A1C9U4X3"/>
<dbReference type="EMBL" id="KT982363">
    <property type="protein sequence ID" value="AOR51174.1"/>
    <property type="molecule type" value="Genomic_DNA"/>
</dbReference>
<proteinExistence type="inferred from homology"/>
<dbReference type="EC" id="2.1.1.163" evidence="4"/>
<keyword evidence="2 4" id="KW-0808">Transferase</keyword>
<protein>
    <recommendedName>
        <fullName evidence="4">Demethylmenaquinone methyltransferase</fullName>
        <ecNumber evidence="4">2.1.1.163</ecNumber>
    </recommendedName>
</protein>
<evidence type="ECO:0000256" key="3">
    <source>
        <dbReference type="ARBA" id="ARBA00022691"/>
    </source>
</evidence>
<dbReference type="PROSITE" id="PS51608">
    <property type="entry name" value="SAM_MT_UBIE"/>
    <property type="match status" value="1"/>
</dbReference>
<comment type="similarity">
    <text evidence="4">Belongs to the class I-like SAM-binding methyltransferase superfamily. MenG/UbiE family.</text>
</comment>
<evidence type="ECO:0000313" key="5">
    <source>
        <dbReference type="EMBL" id="AOR51174.1"/>
    </source>
</evidence>
<name>A0A1C9U4X3_9BACT</name>
<dbReference type="Gene3D" id="3.40.50.150">
    <property type="entry name" value="Vaccinia Virus protein VP39"/>
    <property type="match status" value="1"/>
</dbReference>
<keyword evidence="3 4" id="KW-0949">S-adenosyl-L-methionine</keyword>
<organism evidence="5">
    <name type="scientific">uncultured bacterium pAM1</name>
    <dbReference type="NCBI Taxonomy" id="1781153"/>
    <lineage>
        <taxon>Bacteria</taxon>
        <taxon>environmental samples</taxon>
    </lineage>
</organism>
<dbReference type="Pfam" id="PF01209">
    <property type="entry name" value="Ubie_methyltran"/>
    <property type="match status" value="1"/>
</dbReference>
<reference evidence="5" key="1">
    <citation type="journal article" date="2016" name="Sci. Rep.">
        <title>Triclosan Resistome from Metagenome Reveals Diverse Enoyl Acyl Carrier Protein Reductases and Selective Enrichment of Triclosan Resistance Genes.</title>
        <authorList>
            <person name="Khan R."/>
            <person name="Kong H.G."/>
            <person name="Jung Y.H."/>
            <person name="Choi J."/>
            <person name="Baek K.Y."/>
            <person name="Hwang E.C."/>
            <person name="Lee S.W."/>
        </authorList>
    </citation>
    <scope>NUCLEOTIDE SEQUENCE</scope>
</reference>
<dbReference type="SUPFAM" id="SSF53335">
    <property type="entry name" value="S-adenosyl-L-methionine-dependent methyltransferases"/>
    <property type="match status" value="1"/>
</dbReference>
<accession>A0A1C9U4X3</accession>
<dbReference type="PROSITE" id="PS01184">
    <property type="entry name" value="UBIE_2"/>
    <property type="match status" value="1"/>
</dbReference>
<dbReference type="InterPro" id="IPR029063">
    <property type="entry name" value="SAM-dependent_MTases_sf"/>
</dbReference>
<feature type="binding site" evidence="4">
    <location>
        <position position="74"/>
    </location>
    <ligand>
        <name>S-adenosyl-L-methionine</name>
        <dbReference type="ChEBI" id="CHEBI:59789"/>
    </ligand>
</feature>
<dbReference type="NCBIfam" id="TIGR01934">
    <property type="entry name" value="MenG_MenH_UbiE"/>
    <property type="match status" value="1"/>
</dbReference>
<dbReference type="UniPathway" id="UPA00079">
    <property type="reaction ID" value="UER00169"/>
</dbReference>
<dbReference type="HAMAP" id="MF_01813">
    <property type="entry name" value="MenG_UbiE_methyltr"/>
    <property type="match status" value="1"/>
</dbReference>
<comment type="catalytic activity">
    <reaction evidence="4">
        <text>a 2-demethylmenaquinol + S-adenosyl-L-methionine = a menaquinol + S-adenosyl-L-homocysteine + H(+)</text>
        <dbReference type="Rhea" id="RHEA:42640"/>
        <dbReference type="Rhea" id="RHEA-COMP:9539"/>
        <dbReference type="Rhea" id="RHEA-COMP:9563"/>
        <dbReference type="ChEBI" id="CHEBI:15378"/>
        <dbReference type="ChEBI" id="CHEBI:18151"/>
        <dbReference type="ChEBI" id="CHEBI:55437"/>
        <dbReference type="ChEBI" id="CHEBI:57856"/>
        <dbReference type="ChEBI" id="CHEBI:59789"/>
        <dbReference type="EC" id="2.1.1.163"/>
    </reaction>
</comment>
<evidence type="ECO:0000256" key="1">
    <source>
        <dbReference type="ARBA" id="ARBA00022603"/>
    </source>
</evidence>
<dbReference type="GO" id="GO:0043770">
    <property type="term" value="F:demethylmenaquinone methyltransferase activity"/>
    <property type="evidence" value="ECO:0007669"/>
    <property type="project" value="UniProtKB-UniRule"/>
</dbReference>
<dbReference type="NCBIfam" id="NF001244">
    <property type="entry name" value="PRK00216.1-5"/>
    <property type="match status" value="1"/>
</dbReference>
<dbReference type="CDD" id="cd02440">
    <property type="entry name" value="AdoMet_MTases"/>
    <property type="match status" value="1"/>
</dbReference>
<dbReference type="PANTHER" id="PTHR43591">
    <property type="entry name" value="METHYLTRANSFERASE"/>
    <property type="match status" value="1"/>
</dbReference>
<dbReference type="InterPro" id="IPR023576">
    <property type="entry name" value="UbiE/COQ5_MeTrFase_CS"/>
</dbReference>
<dbReference type="GO" id="GO:0009234">
    <property type="term" value="P:menaquinone biosynthetic process"/>
    <property type="evidence" value="ECO:0007669"/>
    <property type="project" value="UniProtKB-UniRule"/>
</dbReference>
<comment type="function">
    <text evidence="4">Methyltransferase required for the conversion of demethylmenaquinol (DMKH2) to menaquinol (MKH2).</text>
</comment>